<evidence type="ECO:0000256" key="6">
    <source>
        <dbReference type="SAM" id="MobiDB-lite"/>
    </source>
</evidence>
<feature type="compositionally biased region" description="Pro residues" evidence="6">
    <location>
        <begin position="147"/>
        <end position="156"/>
    </location>
</feature>
<evidence type="ECO:0000313" key="9">
    <source>
        <dbReference type="RefSeq" id="XP_012671459.1"/>
    </source>
</evidence>
<reference evidence="9 10" key="1">
    <citation type="submission" date="2025-04" db="UniProtKB">
        <authorList>
            <consortium name="RefSeq"/>
        </authorList>
    </citation>
    <scope>IDENTIFICATION</scope>
</reference>
<dbReference type="GeneID" id="105890036"/>
<evidence type="ECO:0000256" key="2">
    <source>
        <dbReference type="ARBA" id="ARBA00022553"/>
    </source>
</evidence>
<feature type="compositionally biased region" description="Polar residues" evidence="6">
    <location>
        <begin position="234"/>
        <end position="252"/>
    </location>
</feature>
<evidence type="ECO:0000256" key="1">
    <source>
        <dbReference type="ARBA" id="ARBA00004123"/>
    </source>
</evidence>
<name>A0A6P8FSR0_CLUHA</name>
<dbReference type="InterPro" id="IPR051506">
    <property type="entry name" value="ATOS_Transcription_Regulators"/>
</dbReference>
<dbReference type="InterPro" id="IPR025261">
    <property type="entry name" value="Atos-like_cons_dom"/>
</dbReference>
<evidence type="ECO:0000256" key="4">
    <source>
        <dbReference type="ARBA" id="ARBA00034497"/>
    </source>
</evidence>
<dbReference type="RefSeq" id="XP_031426147.1">
    <property type="nucleotide sequence ID" value="XM_031570287.2"/>
</dbReference>
<feature type="region of interest" description="Disordered" evidence="6">
    <location>
        <begin position="63"/>
        <end position="122"/>
    </location>
</feature>
<evidence type="ECO:0000256" key="5">
    <source>
        <dbReference type="ARBA" id="ARBA00040291"/>
    </source>
</evidence>
<dbReference type="GO" id="GO:0005634">
    <property type="term" value="C:nucleus"/>
    <property type="evidence" value="ECO:0007669"/>
    <property type="project" value="UniProtKB-SubCell"/>
</dbReference>
<feature type="compositionally biased region" description="Acidic residues" evidence="6">
    <location>
        <begin position="103"/>
        <end position="116"/>
    </location>
</feature>
<feature type="compositionally biased region" description="Low complexity" evidence="6">
    <location>
        <begin position="253"/>
        <end position="263"/>
    </location>
</feature>
<dbReference type="RefSeq" id="XP_012671459.1">
    <property type="nucleotide sequence ID" value="XM_012816005.3"/>
</dbReference>
<gene>
    <name evidence="9 10" type="primary">LOC105890036</name>
</gene>
<comment type="similarity">
    <text evidence="4">Belongs to the ATOS family.</text>
</comment>
<feature type="region of interest" description="Disordered" evidence="6">
    <location>
        <begin position="1"/>
        <end position="46"/>
    </location>
</feature>
<evidence type="ECO:0000313" key="8">
    <source>
        <dbReference type="Proteomes" id="UP000515152"/>
    </source>
</evidence>
<dbReference type="Pfam" id="PF13915">
    <property type="entry name" value="DUF4210"/>
    <property type="match status" value="1"/>
</dbReference>
<evidence type="ECO:0000256" key="3">
    <source>
        <dbReference type="ARBA" id="ARBA00023242"/>
    </source>
</evidence>
<organism evidence="8 10">
    <name type="scientific">Clupea harengus</name>
    <name type="common">Atlantic herring</name>
    <dbReference type="NCBI Taxonomy" id="7950"/>
    <lineage>
        <taxon>Eukaryota</taxon>
        <taxon>Metazoa</taxon>
        <taxon>Chordata</taxon>
        <taxon>Craniata</taxon>
        <taxon>Vertebrata</taxon>
        <taxon>Euteleostomi</taxon>
        <taxon>Actinopterygii</taxon>
        <taxon>Neopterygii</taxon>
        <taxon>Teleostei</taxon>
        <taxon>Clupei</taxon>
        <taxon>Clupeiformes</taxon>
        <taxon>Clupeoidei</taxon>
        <taxon>Clupeidae</taxon>
        <taxon>Clupea</taxon>
    </lineage>
</organism>
<feature type="compositionally biased region" description="Polar residues" evidence="6">
    <location>
        <begin position="306"/>
        <end position="315"/>
    </location>
</feature>
<evidence type="ECO:0000259" key="7">
    <source>
        <dbReference type="SMART" id="SM01177"/>
    </source>
</evidence>
<keyword evidence="8" id="KW-1185">Reference proteome</keyword>
<dbReference type="PANTHER" id="PTHR13199:SF12">
    <property type="entry name" value="ATOS HOMOLOG PROTEIN B"/>
    <property type="match status" value="1"/>
</dbReference>
<dbReference type="Pfam" id="PF13889">
    <property type="entry name" value="Chromosome_seg"/>
    <property type="match status" value="1"/>
</dbReference>
<comment type="subcellular location">
    <subcellularLocation>
        <location evidence="1">Nucleus</location>
    </subcellularLocation>
</comment>
<feature type="domain" description="Atos-like conserved" evidence="7">
    <location>
        <begin position="430"/>
        <end position="488"/>
    </location>
</feature>
<protein>
    <recommendedName>
        <fullName evidence="5">Atos homolog protein B</fullName>
    </recommendedName>
</protein>
<keyword evidence="3" id="KW-0539">Nucleus</keyword>
<dbReference type="AlphaFoldDB" id="A0A6P8FSR0"/>
<dbReference type="CTD" id="80256"/>
<dbReference type="Proteomes" id="UP000515152">
    <property type="component" value="Chromosome 7"/>
</dbReference>
<sequence length="631" mass="68138">MRHIHVELARKEPTVQLPAQEGDLPPTSTPAKGPNLGAHSGVPRPFGDEEIRMQKVYQLSIFSQRGGFSEQPEGQRPPRVGMKRGLEEPVAPLAHKRLHEAEAEQEEEDDDDDDVTQGEVLCSSTSEPFYSCSLLECNKDPESPAAKTPPPLPPLSPTHAPTPSRRPAQHNHDRPVPDAWAPLSPKSPPMVDPLAPHNFWSGDASAGSPVLSPEPPPAGDAPACSIGAPPHGDGSSNGTLAEQGSSCTVTVRSPSPTFPSSSPKRLSEALEWGASLESSPPEHRAPPTNGVPSSEKTPVDPRALLNGTSSSNSSAPCPAKKKLLSSSDTGDSCSEDEGPSTSKRSRLALLAPGLGLASCRGTDAKASPFWNHLLPSARENHKGSTDCTRAGRRLKSGIRLKSRQLRSGRRTDNCHSTRAVWPSASISRSLLGNFEESILKGRFSPSGQIDGFTAEIGASGSYCPQHATLPVQVTYYDISEHSAPSPFLGVISLEPLGKKGYSVPKAGTIQVTLFNPNKTVVKMFLVTYNFGDMPVNHMTFLRHRIFLVPVEQEEEGSERAGPAKDGVVDRKKILCYLIHLRFQSSKSGKIYLHNDIRLLFSRKSIEVDTGIPYELKSFTEVPRNPKYSPRV</sequence>
<keyword evidence="2" id="KW-0597">Phosphoprotein</keyword>
<proteinExistence type="inferred from homology"/>
<feature type="compositionally biased region" description="Basic and acidic residues" evidence="6">
    <location>
        <begin position="1"/>
        <end position="13"/>
    </location>
</feature>
<accession>A0A6P8FSR0</accession>
<dbReference type="PANTHER" id="PTHR13199">
    <property type="entry name" value="GH03947P"/>
    <property type="match status" value="1"/>
</dbReference>
<dbReference type="GeneTree" id="ENSGT00940000159834"/>
<feature type="region of interest" description="Disordered" evidence="6">
    <location>
        <begin position="135"/>
        <end position="346"/>
    </location>
</feature>
<dbReference type="OrthoDB" id="8625101at2759"/>
<dbReference type="SMART" id="SM01177">
    <property type="entry name" value="DUF4210"/>
    <property type="match status" value="1"/>
</dbReference>
<dbReference type="InterPro" id="IPR033473">
    <property type="entry name" value="Atos-like_C"/>
</dbReference>
<dbReference type="KEGG" id="char:105890036"/>
<evidence type="ECO:0000313" key="10">
    <source>
        <dbReference type="RefSeq" id="XP_031426147.1"/>
    </source>
</evidence>